<keyword evidence="2" id="KW-1185">Reference proteome</keyword>
<accession>A0A6J8A9T7</accession>
<proteinExistence type="predicted"/>
<name>A0A6J8A9T7_MYTCO</name>
<gene>
    <name evidence="1" type="ORF">MCOR_4388</name>
</gene>
<reference evidence="1 2" key="1">
    <citation type="submission" date="2020-06" db="EMBL/GenBank/DDBJ databases">
        <authorList>
            <person name="Li R."/>
            <person name="Bekaert M."/>
        </authorList>
    </citation>
    <scope>NUCLEOTIDE SEQUENCE [LARGE SCALE GENOMIC DNA]</scope>
    <source>
        <strain evidence="2">wild</strain>
    </source>
</reference>
<protein>
    <submittedName>
        <fullName evidence="1">KRAB</fullName>
    </submittedName>
</protein>
<dbReference type="OrthoDB" id="6178269at2759"/>
<evidence type="ECO:0000313" key="1">
    <source>
        <dbReference type="EMBL" id="CAC5362714.1"/>
    </source>
</evidence>
<sequence>MSNTQINGANINTDLLNKNLASKLIVALDCLQKSATQYPAYLRANLQKAQMRKNVLSAIGTANLGQYCAITIIGYTINVTKCPKMFISSIEKNDKTYQCKSCDSSQVNTLDTKKDNVPSLLKYHQSYITCTSPETQLKTYGNNIRSDETHITTARSLLIEENLLQCFVCDKALDDTENICPECK</sequence>
<dbReference type="AlphaFoldDB" id="A0A6J8A9T7"/>
<dbReference type="Proteomes" id="UP000507470">
    <property type="component" value="Unassembled WGS sequence"/>
</dbReference>
<evidence type="ECO:0000313" key="2">
    <source>
        <dbReference type="Proteomes" id="UP000507470"/>
    </source>
</evidence>
<dbReference type="EMBL" id="CACVKT020000754">
    <property type="protein sequence ID" value="CAC5362714.1"/>
    <property type="molecule type" value="Genomic_DNA"/>
</dbReference>
<organism evidence="1 2">
    <name type="scientific">Mytilus coruscus</name>
    <name type="common">Sea mussel</name>
    <dbReference type="NCBI Taxonomy" id="42192"/>
    <lineage>
        <taxon>Eukaryota</taxon>
        <taxon>Metazoa</taxon>
        <taxon>Spiralia</taxon>
        <taxon>Lophotrochozoa</taxon>
        <taxon>Mollusca</taxon>
        <taxon>Bivalvia</taxon>
        <taxon>Autobranchia</taxon>
        <taxon>Pteriomorphia</taxon>
        <taxon>Mytilida</taxon>
        <taxon>Mytiloidea</taxon>
        <taxon>Mytilidae</taxon>
        <taxon>Mytilinae</taxon>
        <taxon>Mytilus</taxon>
    </lineage>
</organism>